<keyword evidence="1" id="KW-0808">Transferase</keyword>
<dbReference type="InterPro" id="IPR001173">
    <property type="entry name" value="Glyco_trans_2-like"/>
</dbReference>
<evidence type="ECO:0000259" key="2">
    <source>
        <dbReference type="Pfam" id="PF00535"/>
    </source>
</evidence>
<dbReference type="RefSeq" id="WP_036790963.1">
    <property type="nucleotide sequence ID" value="NZ_JQZV01000013.1"/>
</dbReference>
<evidence type="ECO:0000256" key="1">
    <source>
        <dbReference type="ARBA" id="ARBA00022679"/>
    </source>
</evidence>
<dbReference type="InterPro" id="IPR050834">
    <property type="entry name" value="Glycosyltransf_2"/>
</dbReference>
<name>A0ABR4XIY5_9PORP</name>
<dbReference type="EMBL" id="JQZV01000013">
    <property type="protein sequence ID" value="KGN91663.1"/>
    <property type="molecule type" value="Genomic_DNA"/>
</dbReference>
<dbReference type="InterPro" id="IPR027791">
    <property type="entry name" value="Galactosyl_T_C"/>
</dbReference>
<dbReference type="PANTHER" id="PTHR43685:SF3">
    <property type="entry name" value="SLR2126 PROTEIN"/>
    <property type="match status" value="1"/>
</dbReference>
<proteinExistence type="predicted"/>
<dbReference type="InterPro" id="IPR029044">
    <property type="entry name" value="Nucleotide-diphossugar_trans"/>
</dbReference>
<dbReference type="PANTHER" id="PTHR43685">
    <property type="entry name" value="GLYCOSYLTRANSFERASE"/>
    <property type="match status" value="1"/>
</dbReference>
<protein>
    <recommendedName>
        <fullName evidence="6">Glycosyl transferase family 2</fullName>
    </recommendedName>
</protein>
<organism evidence="4 5">
    <name type="scientific">Porphyromonas canoris</name>
    <dbReference type="NCBI Taxonomy" id="36875"/>
    <lineage>
        <taxon>Bacteria</taxon>
        <taxon>Pseudomonadati</taxon>
        <taxon>Bacteroidota</taxon>
        <taxon>Bacteroidia</taxon>
        <taxon>Bacteroidales</taxon>
        <taxon>Porphyromonadaceae</taxon>
        <taxon>Porphyromonas</taxon>
    </lineage>
</organism>
<evidence type="ECO:0000313" key="4">
    <source>
        <dbReference type="EMBL" id="KGN91663.1"/>
    </source>
</evidence>
<dbReference type="CDD" id="cd06420">
    <property type="entry name" value="GT2_Chondriotin_Pol_N"/>
    <property type="match status" value="1"/>
</dbReference>
<dbReference type="Gene3D" id="3.90.550.10">
    <property type="entry name" value="Spore Coat Polysaccharide Biosynthesis Protein SpsA, Chain A"/>
    <property type="match status" value="1"/>
</dbReference>
<evidence type="ECO:0000313" key="5">
    <source>
        <dbReference type="Proteomes" id="UP000030101"/>
    </source>
</evidence>
<dbReference type="Proteomes" id="UP000030101">
    <property type="component" value="Unassembled WGS sequence"/>
</dbReference>
<feature type="domain" description="Galactosyltransferase C-terminal" evidence="3">
    <location>
        <begin position="169"/>
        <end position="233"/>
    </location>
</feature>
<evidence type="ECO:0008006" key="6">
    <source>
        <dbReference type="Google" id="ProtNLM"/>
    </source>
</evidence>
<reference evidence="4 5" key="1">
    <citation type="submission" date="2014-08" db="EMBL/GenBank/DDBJ databases">
        <title>Porphyromonas canoris strain:OH2762 Genome sequencing.</title>
        <authorList>
            <person name="Wallis C."/>
            <person name="Deusch O."/>
            <person name="O'Flynn C."/>
            <person name="Davis I."/>
            <person name="Jospin G."/>
            <person name="Darling A.E."/>
            <person name="Coil D.A."/>
            <person name="Alexiev A."/>
            <person name="Horsfall A."/>
            <person name="Kirkwood N."/>
            <person name="Harris S."/>
            <person name="Eisen J.A."/>
        </authorList>
    </citation>
    <scope>NUCLEOTIDE SEQUENCE [LARGE SCALE GENOMIC DNA]</scope>
    <source>
        <strain evidence="5">COT-108 OH2762</strain>
    </source>
</reference>
<evidence type="ECO:0000259" key="3">
    <source>
        <dbReference type="Pfam" id="PF02709"/>
    </source>
</evidence>
<sequence length="271" mass="30994">MRPKSVAVLISTYNWPRALELALEGLFKQTRLPDEIIIADDGSGEETQKVIKRMKEQVPKGVDLKHVWHEDLGFRRSMILNRGIAIAESDYIIELDGDCIPEKHFVADHLNVARKKAYVAGSRVKMDPEASRIIQEKGLQNVNPKKFTNAANAWRIPFAQNILAPYYKQNKIFAVRGCNLAFWREDLLAVNGYDDSYVGWGHEDIDLVSRLKNMGVRRRFLKAGGVIYHLYHKEEDRSRDSLNKQKALDVIASGKIRTENGVDKYINSQKD</sequence>
<dbReference type="SUPFAM" id="SSF53448">
    <property type="entry name" value="Nucleotide-diphospho-sugar transferases"/>
    <property type="match status" value="1"/>
</dbReference>
<keyword evidence="5" id="KW-1185">Reference proteome</keyword>
<comment type="caution">
    <text evidence="4">The sequence shown here is derived from an EMBL/GenBank/DDBJ whole genome shotgun (WGS) entry which is preliminary data.</text>
</comment>
<feature type="domain" description="Glycosyltransferase 2-like" evidence="2">
    <location>
        <begin position="8"/>
        <end position="160"/>
    </location>
</feature>
<gene>
    <name evidence="4" type="ORF">HQ43_06055</name>
</gene>
<accession>A0ABR4XIY5</accession>
<dbReference type="Pfam" id="PF02709">
    <property type="entry name" value="Glyco_transf_7C"/>
    <property type="match status" value="1"/>
</dbReference>
<dbReference type="Pfam" id="PF00535">
    <property type="entry name" value="Glycos_transf_2"/>
    <property type="match status" value="1"/>
</dbReference>